<sequence length="185" mass="19320">MNILYKLTFFLFFVVAHLTSFSQTIVTPATGGNSICLNNGPSTSDYYNLSDIIIAEQTVTDFASPNSDRTYVIGFSGGFFEFEAGVGNVIVTGSGVSLGGTPITVTTNNIIITVAYYNASDVAINSIIISGIRVRATGGGSGEIRRTGGSINMNANMVGDAQNHATLEANIPPVANLVNDHGSVT</sequence>
<protein>
    <submittedName>
        <fullName evidence="1">Uncharacterized protein</fullName>
    </submittedName>
</protein>
<name>A0A3B0UT96_9ZZZZ</name>
<dbReference type="EMBL" id="UOES01000584">
    <property type="protein sequence ID" value="VAW29512.1"/>
    <property type="molecule type" value="Genomic_DNA"/>
</dbReference>
<proteinExistence type="predicted"/>
<reference evidence="1" key="1">
    <citation type="submission" date="2018-06" db="EMBL/GenBank/DDBJ databases">
        <authorList>
            <person name="Zhirakovskaya E."/>
        </authorList>
    </citation>
    <scope>NUCLEOTIDE SEQUENCE</scope>
</reference>
<dbReference type="AlphaFoldDB" id="A0A3B0UT96"/>
<organism evidence="1">
    <name type="scientific">hydrothermal vent metagenome</name>
    <dbReference type="NCBI Taxonomy" id="652676"/>
    <lineage>
        <taxon>unclassified sequences</taxon>
        <taxon>metagenomes</taxon>
        <taxon>ecological metagenomes</taxon>
    </lineage>
</organism>
<evidence type="ECO:0000313" key="1">
    <source>
        <dbReference type="EMBL" id="VAW29512.1"/>
    </source>
</evidence>
<gene>
    <name evidence="1" type="ORF">MNBD_BACTEROID06-1126</name>
</gene>
<feature type="non-terminal residue" evidence="1">
    <location>
        <position position="185"/>
    </location>
</feature>
<accession>A0A3B0UT96</accession>